<dbReference type="AlphaFoldDB" id="A0A3Q3GBB9"/>
<keyword evidence="6" id="KW-0769">Symport</keyword>
<reference evidence="11" key="2">
    <citation type="submission" date="2025-09" db="UniProtKB">
        <authorList>
            <consortium name="Ensembl"/>
        </authorList>
    </citation>
    <scope>IDENTIFICATION</scope>
</reference>
<accession>A0A3Q3GBB9</accession>
<dbReference type="FunCoup" id="A0A3Q3GBB9">
    <property type="interactions" value="897"/>
</dbReference>
<evidence type="ECO:0000256" key="1">
    <source>
        <dbReference type="ARBA" id="ARBA00004141"/>
    </source>
</evidence>
<protein>
    <recommendedName>
        <fullName evidence="9">Phosphate transporter</fullName>
    </recommendedName>
</protein>
<reference evidence="11" key="1">
    <citation type="submission" date="2025-08" db="UniProtKB">
        <authorList>
            <consortium name="Ensembl"/>
        </authorList>
    </citation>
    <scope>IDENTIFICATION</scope>
</reference>
<comment type="similarity">
    <text evidence="2 9">Belongs to the inorganic phosphate transporter (PiT) (TC 2.A.20) family.</text>
</comment>
<dbReference type="GeneTree" id="ENSGT00390000014879"/>
<organism evidence="11 12">
    <name type="scientific">Labrus bergylta</name>
    <name type="common">ballan wrasse</name>
    <dbReference type="NCBI Taxonomy" id="56723"/>
    <lineage>
        <taxon>Eukaryota</taxon>
        <taxon>Metazoa</taxon>
        <taxon>Chordata</taxon>
        <taxon>Craniata</taxon>
        <taxon>Vertebrata</taxon>
        <taxon>Euteleostomi</taxon>
        <taxon>Actinopterygii</taxon>
        <taxon>Neopterygii</taxon>
        <taxon>Teleostei</taxon>
        <taxon>Neoteleostei</taxon>
        <taxon>Acanthomorphata</taxon>
        <taxon>Eupercaria</taxon>
        <taxon>Labriformes</taxon>
        <taxon>Labridae</taxon>
        <taxon>Labrus</taxon>
    </lineage>
</organism>
<feature type="compositionally biased region" description="Basic and acidic residues" evidence="10">
    <location>
        <begin position="412"/>
        <end position="424"/>
    </location>
</feature>
<evidence type="ECO:0000256" key="3">
    <source>
        <dbReference type="ARBA" id="ARBA00022448"/>
    </source>
</evidence>
<dbReference type="InParanoid" id="A0A3Q3GBB9"/>
<keyword evidence="5 9" id="KW-0812">Transmembrane</keyword>
<keyword evidence="7 9" id="KW-1133">Transmembrane helix</keyword>
<name>A0A3Q3GBB9_9LABR</name>
<evidence type="ECO:0000256" key="4">
    <source>
        <dbReference type="ARBA" id="ARBA00022592"/>
    </source>
</evidence>
<feature type="transmembrane region" description="Helical" evidence="9">
    <location>
        <begin position="51"/>
        <end position="73"/>
    </location>
</feature>
<dbReference type="GO" id="GO:0015293">
    <property type="term" value="F:symporter activity"/>
    <property type="evidence" value="ECO:0007669"/>
    <property type="project" value="UniProtKB-KW"/>
</dbReference>
<dbReference type="PANTHER" id="PTHR11101">
    <property type="entry name" value="PHOSPHATE TRANSPORTER"/>
    <property type="match status" value="1"/>
</dbReference>
<dbReference type="Ensembl" id="ENSLBET00000031669.1">
    <property type="protein sequence ID" value="ENSLBEP00000030262.1"/>
    <property type="gene ID" value="ENSLBEG00000022851.1"/>
</dbReference>
<feature type="transmembrane region" description="Helical" evidence="9">
    <location>
        <begin position="220"/>
        <end position="242"/>
    </location>
</feature>
<dbReference type="GO" id="GO:0005315">
    <property type="term" value="F:phosphate transmembrane transporter activity"/>
    <property type="evidence" value="ECO:0007669"/>
    <property type="project" value="InterPro"/>
</dbReference>
<sequence>MVSTTATILASTYTWLLVIGFIIAFILAFSVGANDVANSFGTAVGSGVVTLRQACILATIFETLGSVLLGAKVSETIRKGIIDVGMYNGTEEELMAGSISAMFGSAVWQLAASFLKLPISGTHCIVGATIGFSLVARGQQGVRWLELLRIVASWFLSPLLSGIMSGIVFYFVRMFILQKKDPVPNGLRALPVFYAVTLGVNLFSIMFTGAPMLGFDKIPWWGTLLLSFGLSLVTAIVVWFIVCPRLKKKIERDIKSASPSESPLMEKRELKEAHCPILKQTVNETSTSATSAVNQNPPAQPQAAPEERRVAFGIGDSDDVDNNKERKHSDGSANNANQAQFNRPAQTPSNGYSQYHTVHKDSGLYKDLLHKLHLAKVGDCMGEGGDRPIRRNNSYTSYTMAIIGMHSDFRHKDGDFRASDDSEKGPGSGGQEKKRVRMDSYTSYCNAVAEHTTPEGLGEGEVTLDIVKEGASSSQTSLDDDGLEADKPEVSTLFQFLQILTACFGSFAHGGNDVSNAIGPLVALWLVYQSSSVYSSEPTPIWLLLYGGVGICAGLWVWGRRVIQTMGKDLTPITPSSGFSIELASALTVVVASNIGLPVSTTHCKVGSVVAVGWLRSKKAVDWRLFRNIFMAWFVTVPISGLISAAIMAIFIYGIL</sequence>
<feature type="transmembrane region" description="Helical" evidence="9">
    <location>
        <begin position="117"/>
        <end position="135"/>
    </location>
</feature>
<dbReference type="InterPro" id="IPR001204">
    <property type="entry name" value="Phos_transporter"/>
</dbReference>
<keyword evidence="4 9" id="KW-0592">Phosphate transport</keyword>
<dbReference type="Pfam" id="PF01384">
    <property type="entry name" value="PHO4"/>
    <property type="match status" value="1"/>
</dbReference>
<dbReference type="STRING" id="56723.ENSLBEP00000030262"/>
<feature type="region of interest" description="Disordered" evidence="10">
    <location>
        <begin position="412"/>
        <end position="437"/>
    </location>
</feature>
<feature type="transmembrane region" description="Helical" evidence="9">
    <location>
        <begin position="12"/>
        <end position="31"/>
    </location>
</feature>
<feature type="compositionally biased region" description="Polar residues" evidence="10">
    <location>
        <begin position="284"/>
        <end position="293"/>
    </location>
</feature>
<evidence type="ECO:0000256" key="7">
    <source>
        <dbReference type="ARBA" id="ARBA00022989"/>
    </source>
</evidence>
<feature type="compositionally biased region" description="Polar residues" evidence="10">
    <location>
        <begin position="331"/>
        <end position="356"/>
    </location>
</feature>
<dbReference type="PANTHER" id="PTHR11101:SF46">
    <property type="entry name" value="SODIUM-DEPENDENT PHOSPHATE TRANSPORTER 1"/>
    <property type="match status" value="1"/>
</dbReference>
<evidence type="ECO:0000313" key="11">
    <source>
        <dbReference type="Ensembl" id="ENSLBEP00000030262.1"/>
    </source>
</evidence>
<evidence type="ECO:0000256" key="2">
    <source>
        <dbReference type="ARBA" id="ARBA00009916"/>
    </source>
</evidence>
<comment type="subcellular location">
    <subcellularLocation>
        <location evidence="1 9">Membrane</location>
        <topology evidence="1 9">Multi-pass membrane protein</topology>
    </subcellularLocation>
</comment>
<evidence type="ECO:0000313" key="12">
    <source>
        <dbReference type="Proteomes" id="UP000261660"/>
    </source>
</evidence>
<feature type="transmembrane region" description="Helical" evidence="9">
    <location>
        <begin position="625"/>
        <end position="655"/>
    </location>
</feature>
<evidence type="ECO:0000256" key="6">
    <source>
        <dbReference type="ARBA" id="ARBA00022847"/>
    </source>
</evidence>
<proteinExistence type="inferred from homology"/>
<feature type="transmembrane region" description="Helical" evidence="9">
    <location>
        <begin position="147"/>
        <end position="172"/>
    </location>
</feature>
<feature type="region of interest" description="Disordered" evidence="10">
    <location>
        <begin position="284"/>
        <end position="356"/>
    </location>
</feature>
<keyword evidence="12" id="KW-1185">Reference proteome</keyword>
<comment type="function">
    <text evidence="9">Sodium-phosphate symporter.</text>
</comment>
<dbReference type="GO" id="GO:0016020">
    <property type="term" value="C:membrane"/>
    <property type="evidence" value="ECO:0007669"/>
    <property type="project" value="UniProtKB-SubCell"/>
</dbReference>
<dbReference type="Proteomes" id="UP000261660">
    <property type="component" value="Unplaced"/>
</dbReference>
<keyword evidence="3 9" id="KW-0813">Transport</keyword>
<evidence type="ECO:0000256" key="5">
    <source>
        <dbReference type="ARBA" id="ARBA00022692"/>
    </source>
</evidence>
<feature type="compositionally biased region" description="Basic and acidic residues" evidence="10">
    <location>
        <begin position="321"/>
        <end position="330"/>
    </location>
</feature>
<evidence type="ECO:0000256" key="9">
    <source>
        <dbReference type="RuleBase" id="RU363058"/>
    </source>
</evidence>
<keyword evidence="8 9" id="KW-0472">Membrane</keyword>
<dbReference type="GO" id="GO:0035435">
    <property type="term" value="P:phosphate ion transmembrane transport"/>
    <property type="evidence" value="ECO:0007669"/>
    <property type="project" value="TreeGrafter"/>
</dbReference>
<evidence type="ECO:0000256" key="10">
    <source>
        <dbReference type="SAM" id="MobiDB-lite"/>
    </source>
</evidence>
<feature type="transmembrane region" description="Helical" evidence="9">
    <location>
        <begin position="192"/>
        <end position="213"/>
    </location>
</feature>
<evidence type="ECO:0000256" key="8">
    <source>
        <dbReference type="ARBA" id="ARBA00023136"/>
    </source>
</evidence>
<feature type="transmembrane region" description="Helical" evidence="9">
    <location>
        <begin position="541"/>
        <end position="558"/>
    </location>
</feature>
<feature type="compositionally biased region" description="Low complexity" evidence="10">
    <location>
        <begin position="294"/>
        <end position="304"/>
    </location>
</feature>